<dbReference type="EMBL" id="JPRD01000020">
    <property type="protein sequence ID" value="KIF52649.1"/>
    <property type="molecule type" value="Genomic_DNA"/>
</dbReference>
<dbReference type="GO" id="GO:0036424">
    <property type="term" value="F:L-phosphoserine phosphatase activity"/>
    <property type="evidence" value="ECO:0007669"/>
    <property type="project" value="TreeGrafter"/>
</dbReference>
<dbReference type="Gene3D" id="1.20.1440.100">
    <property type="entry name" value="SG protein - dephosphorylation function"/>
    <property type="match status" value="1"/>
</dbReference>
<keyword evidence="1" id="KW-0378">Hydrolase</keyword>
<dbReference type="GO" id="GO:0006564">
    <property type="term" value="P:L-serine biosynthetic process"/>
    <property type="evidence" value="ECO:0007669"/>
    <property type="project" value="TreeGrafter"/>
</dbReference>
<dbReference type="Proteomes" id="UP000031586">
    <property type="component" value="Unassembled WGS sequence"/>
</dbReference>
<comment type="caution">
    <text evidence="1">The sequence shown here is derived from an EMBL/GenBank/DDBJ whole genome shotgun (WGS) entry which is preliminary data.</text>
</comment>
<dbReference type="Pfam" id="PF12710">
    <property type="entry name" value="HAD"/>
    <property type="match status" value="1"/>
</dbReference>
<gene>
    <name evidence="1" type="ORF">H735_13465</name>
</gene>
<dbReference type="Gene3D" id="3.40.50.1000">
    <property type="entry name" value="HAD superfamily/HAD-like"/>
    <property type="match status" value="1"/>
</dbReference>
<dbReference type="InterPro" id="IPR006385">
    <property type="entry name" value="HAD_hydro_SerB1"/>
</dbReference>
<dbReference type="InterPro" id="IPR023214">
    <property type="entry name" value="HAD_sf"/>
</dbReference>
<evidence type="ECO:0000313" key="2">
    <source>
        <dbReference type="Proteomes" id="UP000031586"/>
    </source>
</evidence>
<dbReference type="NCBIfam" id="TIGR01488">
    <property type="entry name" value="HAD-SF-IB"/>
    <property type="match status" value="1"/>
</dbReference>
<dbReference type="GO" id="GO:0005737">
    <property type="term" value="C:cytoplasm"/>
    <property type="evidence" value="ECO:0007669"/>
    <property type="project" value="TreeGrafter"/>
</dbReference>
<protein>
    <submittedName>
        <fullName evidence="1">HAD family hydrolase</fullName>
    </submittedName>
</protein>
<dbReference type="PANTHER" id="PTHR43344">
    <property type="entry name" value="PHOSPHOSERINE PHOSPHATASE"/>
    <property type="match status" value="1"/>
</dbReference>
<dbReference type="InterPro" id="IPR036412">
    <property type="entry name" value="HAD-like_sf"/>
</dbReference>
<dbReference type="NCBIfam" id="TIGR01490">
    <property type="entry name" value="HAD-SF-IB-hyp1"/>
    <property type="match status" value="1"/>
</dbReference>
<name>A0A0C1Z8Z7_9VIBR</name>
<accession>A0A0C1Z8Z7</accession>
<evidence type="ECO:0000313" key="1">
    <source>
        <dbReference type="EMBL" id="KIF52649.1"/>
    </source>
</evidence>
<dbReference type="SUPFAM" id="SSF56784">
    <property type="entry name" value="HAD-like"/>
    <property type="match status" value="1"/>
</dbReference>
<dbReference type="PATRIC" id="fig|1229493.5.peg.1831"/>
<dbReference type="GO" id="GO:0000287">
    <property type="term" value="F:magnesium ion binding"/>
    <property type="evidence" value="ECO:0007669"/>
    <property type="project" value="TreeGrafter"/>
</dbReference>
<sequence length="209" mass="23825">MSDSQKPSLALFDFDGTITDEDMFSAFLHYSVFGLRKWVGNVVILPFYALYKAGVIPAKRMRPIASFIAFAGRRTRDVEALGAQFAREVITKHIRPEAQTKLEWHQARGDTIVVVSASLNAYLKPWSQTHGYQLLCSELLGESEHISGRYQSGDCSLERKVERVQRAFDLSQYETIYAYGDTHEDIPMLKLASHAMMNWQPWQSENSLN</sequence>
<organism evidence="1 2">
    <name type="scientific">Vibrio owensii CAIM 1854 = LMG 25443</name>
    <dbReference type="NCBI Taxonomy" id="1229493"/>
    <lineage>
        <taxon>Bacteria</taxon>
        <taxon>Pseudomonadati</taxon>
        <taxon>Pseudomonadota</taxon>
        <taxon>Gammaproteobacteria</taxon>
        <taxon>Vibrionales</taxon>
        <taxon>Vibrionaceae</taxon>
        <taxon>Vibrio</taxon>
    </lineage>
</organism>
<reference evidence="1 2" key="1">
    <citation type="submission" date="2014-07" db="EMBL/GenBank/DDBJ databases">
        <title>Unique and conserved regions in Vibrio harveyi and related species in comparison with the shrimp pathogen Vibrio harveyi CAIM 1792.</title>
        <authorList>
            <person name="Espinoza-Valles I."/>
            <person name="Vora G."/>
            <person name="Leekitcharoenphon P."/>
            <person name="Ussery D."/>
            <person name="Hoj L."/>
            <person name="Gomez-Gil B."/>
        </authorList>
    </citation>
    <scope>NUCLEOTIDE SEQUENCE [LARGE SCALE GENOMIC DNA]</scope>
    <source>
        <strain evidence="2">CAIM 1854 / LMG 25443</strain>
    </source>
</reference>
<dbReference type="AlphaFoldDB" id="A0A0C1Z8Z7"/>
<dbReference type="CDD" id="cd02612">
    <property type="entry name" value="HAD_PGPPase"/>
    <property type="match status" value="1"/>
</dbReference>
<dbReference type="InterPro" id="IPR050582">
    <property type="entry name" value="HAD-like_SerB"/>
</dbReference>
<dbReference type="RefSeq" id="WP_020195108.1">
    <property type="nucleotide sequence ID" value="NZ_BAOH01000012.1"/>
</dbReference>
<dbReference type="PANTHER" id="PTHR43344:SF14">
    <property type="entry name" value="HAD-IB FAMILY HYDROLASE"/>
    <property type="match status" value="1"/>
</dbReference>
<proteinExistence type="predicted"/>